<evidence type="ECO:0000256" key="7">
    <source>
        <dbReference type="ARBA" id="ARBA00022695"/>
    </source>
</evidence>
<dbReference type="GO" id="GO:0008408">
    <property type="term" value="F:3'-5' exonuclease activity"/>
    <property type="evidence" value="ECO:0007669"/>
    <property type="project" value="InterPro"/>
</dbReference>
<comment type="subcellular location">
    <subcellularLocation>
        <location evidence="2">Cytoplasm</location>
    </subcellularLocation>
</comment>
<name>A0A953NCH4_9MOLU</name>
<sequence length="369" mass="42455">MKIIINKNLLDSTLEIVSKFTDPISSFYGMRCIKLSATKEKLVFQACNEVTSIIKTVFVDDKNIVVVEDGEIVVQGNYFKNIVKKLSGFIELSTSYNKLEIKQQDSRYTLSLNELNSFATIEQNINLKKFEINTEEFKKAIRNVSFAASTGPNLIFKCINFRSAGRALNLTATDSHRLAYYSIKTNQMLEDFEFSVNAKDVRDMIPSDAPEKITLFFNSLKFGIEYENTIITARITDLPYHDIEQLFSEILSNIKYKITINKSELNNLLNKIWINTALEKQNRVHVKINKNEFNIHCQLDELGDSMVKTSNFELAGNPLIFDINFIYFKDSINITDGEIYILIDEKIQKIIIFSKNNPNSKQIITPLRR</sequence>
<dbReference type="GO" id="GO:0009360">
    <property type="term" value="C:DNA polymerase III complex"/>
    <property type="evidence" value="ECO:0007669"/>
    <property type="project" value="InterPro"/>
</dbReference>
<keyword evidence="14" id="KW-1185">Reference proteome</keyword>
<dbReference type="GO" id="GO:0003677">
    <property type="term" value="F:DNA binding"/>
    <property type="evidence" value="ECO:0007669"/>
    <property type="project" value="UniProtKB-KW"/>
</dbReference>
<dbReference type="InterPro" id="IPR046938">
    <property type="entry name" value="DNA_clamp_sf"/>
</dbReference>
<gene>
    <name evidence="13" type="ORF">LAD73_01200</name>
</gene>
<feature type="domain" description="DNA polymerase III beta sliding clamp central" evidence="12">
    <location>
        <begin position="131"/>
        <end position="238"/>
    </location>
</feature>
<comment type="function">
    <text evidence="1">Confers DNA tethering and processivity to DNA polymerases and other proteins. Acts as a clamp, forming a ring around DNA (a reaction catalyzed by the clamp-loading complex) which diffuses in an ATP-independent manner freely and bidirectionally along dsDNA. Initially characterized for its ability to contact the catalytic subunit of DNA polymerase III (Pol III), a complex, multichain enzyme responsible for most of the replicative synthesis in bacteria; Pol III exhibits 3'-5' exonuclease proofreading activity. The beta chain is required for initiation of replication as well as for processivity of DNA replication.</text>
</comment>
<dbReference type="PANTHER" id="PTHR30478">
    <property type="entry name" value="DNA POLYMERASE III SUBUNIT BETA"/>
    <property type="match status" value="1"/>
</dbReference>
<evidence type="ECO:0000256" key="4">
    <source>
        <dbReference type="ARBA" id="ARBA00011400"/>
    </source>
</evidence>
<evidence type="ECO:0000256" key="10">
    <source>
        <dbReference type="ARBA" id="ARBA00023125"/>
    </source>
</evidence>
<reference evidence="13 14" key="1">
    <citation type="submission" date="2021-09" db="EMBL/GenBank/DDBJ databases">
        <title>WGS of Mycoplasma sp. Zaradi2 strains.</title>
        <authorList>
            <person name="Spergser J."/>
        </authorList>
    </citation>
    <scope>NUCLEOTIDE SEQUENCE [LARGE SCALE GENOMIC DNA]</scope>
    <source>
        <strain evidence="13 14">1331</strain>
    </source>
</reference>
<dbReference type="Proteomes" id="UP000772186">
    <property type="component" value="Unassembled WGS sequence"/>
</dbReference>
<dbReference type="SUPFAM" id="SSF55979">
    <property type="entry name" value="DNA clamp"/>
    <property type="match status" value="3"/>
</dbReference>
<dbReference type="GO" id="GO:0005737">
    <property type="term" value="C:cytoplasm"/>
    <property type="evidence" value="ECO:0007669"/>
    <property type="project" value="UniProtKB-SubCell"/>
</dbReference>
<dbReference type="GO" id="GO:0006271">
    <property type="term" value="P:DNA strand elongation involved in DNA replication"/>
    <property type="evidence" value="ECO:0007669"/>
    <property type="project" value="TreeGrafter"/>
</dbReference>
<organism evidence="13 14">
    <name type="scientific">Mycoplasma tauri</name>
    <dbReference type="NCBI Taxonomy" id="547987"/>
    <lineage>
        <taxon>Bacteria</taxon>
        <taxon>Bacillati</taxon>
        <taxon>Mycoplasmatota</taxon>
        <taxon>Mollicutes</taxon>
        <taxon>Mycoplasmataceae</taxon>
        <taxon>Mycoplasma</taxon>
    </lineage>
</organism>
<evidence type="ECO:0000256" key="8">
    <source>
        <dbReference type="ARBA" id="ARBA00022705"/>
    </source>
</evidence>
<accession>A0A953NCH4</accession>
<evidence type="ECO:0000256" key="3">
    <source>
        <dbReference type="ARBA" id="ARBA00010752"/>
    </source>
</evidence>
<protein>
    <submittedName>
        <fullName evidence="13">DNA polymerase III subunit beta</fullName>
    </submittedName>
</protein>
<dbReference type="InterPro" id="IPR001001">
    <property type="entry name" value="DNA_polIII_beta"/>
</dbReference>
<comment type="caution">
    <text evidence="13">The sequence shown here is derived from an EMBL/GenBank/DDBJ whole genome shotgun (WGS) entry which is preliminary data.</text>
</comment>
<evidence type="ECO:0000256" key="1">
    <source>
        <dbReference type="ARBA" id="ARBA00002266"/>
    </source>
</evidence>
<dbReference type="RefSeq" id="WP_223644495.1">
    <property type="nucleotide sequence ID" value="NZ_JAIQBY010000006.1"/>
</dbReference>
<dbReference type="Pfam" id="PF02767">
    <property type="entry name" value="DNA_pol3_beta_2"/>
    <property type="match status" value="1"/>
</dbReference>
<evidence type="ECO:0000313" key="13">
    <source>
        <dbReference type="EMBL" id="MBZ4195336.1"/>
    </source>
</evidence>
<dbReference type="EMBL" id="JAIQBY010000006">
    <property type="protein sequence ID" value="MBZ4195336.1"/>
    <property type="molecule type" value="Genomic_DNA"/>
</dbReference>
<keyword evidence="7" id="KW-0548">Nucleotidyltransferase</keyword>
<dbReference type="InterPro" id="IPR022637">
    <property type="entry name" value="DNA_polIII_beta_cen"/>
</dbReference>
<proteinExistence type="inferred from homology"/>
<feature type="domain" description="DNA polymerase III beta sliding clamp N-terminal" evidence="11">
    <location>
        <begin position="1"/>
        <end position="117"/>
    </location>
</feature>
<dbReference type="Pfam" id="PF00712">
    <property type="entry name" value="DNA_pol3_beta"/>
    <property type="match status" value="1"/>
</dbReference>
<evidence type="ECO:0000256" key="2">
    <source>
        <dbReference type="ARBA" id="ARBA00004496"/>
    </source>
</evidence>
<evidence type="ECO:0000259" key="12">
    <source>
        <dbReference type="Pfam" id="PF02767"/>
    </source>
</evidence>
<keyword evidence="5" id="KW-0963">Cytoplasm</keyword>
<dbReference type="PANTHER" id="PTHR30478:SF0">
    <property type="entry name" value="BETA SLIDING CLAMP"/>
    <property type="match status" value="1"/>
</dbReference>
<dbReference type="AlphaFoldDB" id="A0A953NCH4"/>
<evidence type="ECO:0000256" key="6">
    <source>
        <dbReference type="ARBA" id="ARBA00022679"/>
    </source>
</evidence>
<keyword evidence="8" id="KW-0235">DNA replication</keyword>
<dbReference type="CDD" id="cd00140">
    <property type="entry name" value="beta_clamp"/>
    <property type="match status" value="1"/>
</dbReference>
<dbReference type="Gene3D" id="3.70.10.10">
    <property type="match status" value="1"/>
</dbReference>
<keyword evidence="6" id="KW-0808">Transferase</keyword>
<keyword evidence="9" id="KW-0239">DNA-directed DNA polymerase</keyword>
<evidence type="ECO:0000313" key="14">
    <source>
        <dbReference type="Proteomes" id="UP000772186"/>
    </source>
</evidence>
<evidence type="ECO:0000256" key="5">
    <source>
        <dbReference type="ARBA" id="ARBA00022490"/>
    </source>
</evidence>
<comment type="subunit">
    <text evidence="4">Forms a ring-shaped head-to-tail homodimer around DNA which binds and tethers DNA polymerases and other proteins to the DNA. The DNA replisome complex has a single clamp-loading complex (3 tau and 1 each of delta, delta', psi and chi subunits) which binds 3 Pol III cores (1 core on the leading strand and 2 on the lagging strand) each with a beta sliding clamp dimer. Additional proteins in the replisome are other copies of gamma, psi and chi, Ssb, DNA helicase and RNA primase.</text>
</comment>
<dbReference type="SMART" id="SM00480">
    <property type="entry name" value="POL3Bc"/>
    <property type="match status" value="1"/>
</dbReference>
<comment type="similarity">
    <text evidence="3">Belongs to the beta sliding clamp family.</text>
</comment>
<evidence type="ECO:0000256" key="9">
    <source>
        <dbReference type="ARBA" id="ARBA00022932"/>
    </source>
</evidence>
<dbReference type="GO" id="GO:0003887">
    <property type="term" value="F:DNA-directed DNA polymerase activity"/>
    <property type="evidence" value="ECO:0007669"/>
    <property type="project" value="UniProtKB-KW"/>
</dbReference>
<evidence type="ECO:0000259" key="11">
    <source>
        <dbReference type="Pfam" id="PF00712"/>
    </source>
</evidence>
<dbReference type="Gene3D" id="3.10.150.10">
    <property type="entry name" value="DNA Polymerase III, subunit A, domain 2"/>
    <property type="match status" value="1"/>
</dbReference>
<dbReference type="InterPro" id="IPR022634">
    <property type="entry name" value="DNA_polIII_beta_N"/>
</dbReference>
<keyword evidence="10" id="KW-0238">DNA-binding</keyword>